<organism evidence="3 4">
    <name type="scientific">Jeotgalibaca ciconiae</name>
    <dbReference type="NCBI Taxonomy" id="2496265"/>
    <lineage>
        <taxon>Bacteria</taxon>
        <taxon>Bacillati</taxon>
        <taxon>Bacillota</taxon>
        <taxon>Bacilli</taxon>
        <taxon>Lactobacillales</taxon>
        <taxon>Carnobacteriaceae</taxon>
        <taxon>Jeotgalibaca</taxon>
    </lineage>
</organism>
<gene>
    <name evidence="2 3" type="primary">rsfS</name>
    <name evidence="3" type="ORF">EJN90_10745</name>
</gene>
<dbReference type="OrthoDB" id="9793681at2"/>
<dbReference type="AlphaFoldDB" id="A0A3Q9BMX1"/>
<protein>
    <recommendedName>
        <fullName evidence="2">Ribosomal silencing factor RsfS</fullName>
    </recommendedName>
</protein>
<keyword evidence="2" id="KW-0678">Repressor</keyword>
<dbReference type="SUPFAM" id="SSF81301">
    <property type="entry name" value="Nucleotidyltransferase"/>
    <property type="match status" value="1"/>
</dbReference>
<comment type="subunit">
    <text evidence="2">Interacts with ribosomal protein uL14 (rplN).</text>
</comment>
<keyword evidence="4" id="KW-1185">Reference proteome</keyword>
<dbReference type="GO" id="GO:0005737">
    <property type="term" value="C:cytoplasm"/>
    <property type="evidence" value="ECO:0007669"/>
    <property type="project" value="UniProtKB-SubCell"/>
</dbReference>
<keyword evidence="2" id="KW-0810">Translation regulation</keyword>
<dbReference type="Pfam" id="PF02410">
    <property type="entry name" value="RsfS"/>
    <property type="match status" value="1"/>
</dbReference>
<accession>A0A3Q9BMX1</accession>
<dbReference type="InterPro" id="IPR043519">
    <property type="entry name" value="NT_sf"/>
</dbReference>
<evidence type="ECO:0000256" key="2">
    <source>
        <dbReference type="HAMAP-Rule" id="MF_01477"/>
    </source>
</evidence>
<comment type="similarity">
    <text evidence="1 2">Belongs to the Iojap/RsfS family.</text>
</comment>
<comment type="subcellular location">
    <subcellularLocation>
        <location evidence="2">Cytoplasm</location>
    </subcellularLocation>
</comment>
<comment type="function">
    <text evidence="2">Functions as a ribosomal silencing factor. Interacts with ribosomal protein uL14 (rplN), blocking formation of intersubunit bridge B8. Prevents association of the 30S and 50S ribosomal subunits and the formation of functional ribosomes, thus repressing translation.</text>
</comment>
<dbReference type="GO" id="GO:0017148">
    <property type="term" value="P:negative regulation of translation"/>
    <property type="evidence" value="ECO:0007669"/>
    <property type="project" value="UniProtKB-UniRule"/>
</dbReference>
<dbReference type="InterPro" id="IPR004394">
    <property type="entry name" value="Iojap/RsfS/C7orf30"/>
</dbReference>
<reference evidence="4" key="1">
    <citation type="submission" date="2018-12" db="EMBL/GenBank/DDBJ databases">
        <title>Complete genome sequencing of Jeotgalibaca sp. H21T32.</title>
        <authorList>
            <person name="Bae J.-W."/>
            <person name="Lee S.-Y."/>
        </authorList>
    </citation>
    <scope>NUCLEOTIDE SEQUENCE [LARGE SCALE GENOMIC DNA]</scope>
    <source>
        <strain evidence="4">H21T32</strain>
    </source>
</reference>
<dbReference type="PANTHER" id="PTHR21043:SF0">
    <property type="entry name" value="MITOCHONDRIAL ASSEMBLY OF RIBOSOMAL LARGE SUBUNIT PROTEIN 1"/>
    <property type="match status" value="1"/>
</dbReference>
<evidence type="ECO:0000313" key="4">
    <source>
        <dbReference type="Proteomes" id="UP000273326"/>
    </source>
</evidence>
<sequence>MDKQIGGNNILNSEEILEVVVKAADDKLAEDIMVLDVRGLTSLGDYFVVMNGRNERQMGAIIDGIVEAAHKNKIAIKNQEGKDSGSWTLLDLTDVIVHVFSSSDRSYYNLEKLWSDAPLVDISGMVSE</sequence>
<name>A0A3Q9BMX1_9LACT</name>
<dbReference type="PANTHER" id="PTHR21043">
    <property type="entry name" value="IOJAP SUPERFAMILY ORTHOLOG"/>
    <property type="match status" value="1"/>
</dbReference>
<dbReference type="HAMAP" id="MF_01477">
    <property type="entry name" value="Iojap_RsfS"/>
    <property type="match status" value="1"/>
</dbReference>
<dbReference type="Gene3D" id="3.30.460.10">
    <property type="entry name" value="Beta Polymerase, domain 2"/>
    <property type="match status" value="1"/>
</dbReference>
<keyword evidence="2" id="KW-0963">Cytoplasm</keyword>
<dbReference type="EMBL" id="CP034465">
    <property type="protein sequence ID" value="AZP05076.1"/>
    <property type="molecule type" value="Genomic_DNA"/>
</dbReference>
<dbReference type="NCBIfam" id="TIGR00090">
    <property type="entry name" value="rsfS_iojap_ybeB"/>
    <property type="match status" value="1"/>
</dbReference>
<dbReference type="GO" id="GO:0090071">
    <property type="term" value="P:negative regulation of ribosome biogenesis"/>
    <property type="evidence" value="ECO:0007669"/>
    <property type="project" value="UniProtKB-UniRule"/>
</dbReference>
<evidence type="ECO:0000313" key="3">
    <source>
        <dbReference type="EMBL" id="AZP05076.1"/>
    </source>
</evidence>
<proteinExistence type="inferred from homology"/>
<evidence type="ECO:0000256" key="1">
    <source>
        <dbReference type="ARBA" id="ARBA00010574"/>
    </source>
</evidence>
<dbReference type="Proteomes" id="UP000273326">
    <property type="component" value="Chromosome"/>
</dbReference>
<dbReference type="GO" id="GO:0042256">
    <property type="term" value="P:cytosolic ribosome assembly"/>
    <property type="evidence" value="ECO:0007669"/>
    <property type="project" value="UniProtKB-UniRule"/>
</dbReference>
<dbReference type="GO" id="GO:0043023">
    <property type="term" value="F:ribosomal large subunit binding"/>
    <property type="evidence" value="ECO:0007669"/>
    <property type="project" value="TreeGrafter"/>
</dbReference>
<dbReference type="KEGG" id="jeh:EJN90_10745"/>